<sequence>MESYISQSIQIPQLQQSQIHMQMQAQLQQQNLYHMPSYCQPHPMTYAMHPPAYHIPPRPPAQIYMHPVNPFLTNTIQPGPQLNTGIGNMQAYRNTAQHGQQFTNPHHRQYTQPEVRLHHNQVYQVNTSLDSNTSVHMLNASNIVKTGVIRSERKSVDVEPEVIIHDNQRSENRKLRQKC</sequence>
<keyword evidence="2" id="KW-1185">Reference proteome</keyword>
<reference evidence="1 2" key="1">
    <citation type="submission" date="2020-06" db="EMBL/GenBank/DDBJ databases">
        <authorList>
            <person name="Li R."/>
            <person name="Bekaert M."/>
        </authorList>
    </citation>
    <scope>NUCLEOTIDE SEQUENCE [LARGE SCALE GENOMIC DNA]</scope>
    <source>
        <strain evidence="2">wild</strain>
    </source>
</reference>
<evidence type="ECO:0000313" key="1">
    <source>
        <dbReference type="EMBL" id="CAC5393813.1"/>
    </source>
</evidence>
<dbReference type="AlphaFoldDB" id="A0A6J8CBL6"/>
<accession>A0A6J8CBL6</accession>
<dbReference type="EMBL" id="CACVKT020005216">
    <property type="protein sequence ID" value="CAC5393813.1"/>
    <property type="molecule type" value="Genomic_DNA"/>
</dbReference>
<dbReference type="Proteomes" id="UP000507470">
    <property type="component" value="Unassembled WGS sequence"/>
</dbReference>
<evidence type="ECO:0000313" key="2">
    <source>
        <dbReference type="Proteomes" id="UP000507470"/>
    </source>
</evidence>
<proteinExistence type="predicted"/>
<protein>
    <submittedName>
        <fullName evidence="1">Uncharacterized protein</fullName>
    </submittedName>
</protein>
<gene>
    <name evidence="1" type="ORF">MCOR_28629</name>
</gene>
<organism evidence="1 2">
    <name type="scientific">Mytilus coruscus</name>
    <name type="common">Sea mussel</name>
    <dbReference type="NCBI Taxonomy" id="42192"/>
    <lineage>
        <taxon>Eukaryota</taxon>
        <taxon>Metazoa</taxon>
        <taxon>Spiralia</taxon>
        <taxon>Lophotrochozoa</taxon>
        <taxon>Mollusca</taxon>
        <taxon>Bivalvia</taxon>
        <taxon>Autobranchia</taxon>
        <taxon>Pteriomorphia</taxon>
        <taxon>Mytilida</taxon>
        <taxon>Mytiloidea</taxon>
        <taxon>Mytilidae</taxon>
        <taxon>Mytilinae</taxon>
        <taxon>Mytilus</taxon>
    </lineage>
</organism>
<name>A0A6J8CBL6_MYTCO</name>